<comment type="caution">
    <text evidence="2">The sequence shown here is derived from an EMBL/GenBank/DDBJ whole genome shotgun (WGS) entry which is preliminary data.</text>
</comment>
<organism evidence="2 3">
    <name type="scientific">Halomonas flagellata</name>
    <dbReference type="NCBI Taxonomy" id="2920385"/>
    <lineage>
        <taxon>Bacteria</taxon>
        <taxon>Pseudomonadati</taxon>
        <taxon>Pseudomonadota</taxon>
        <taxon>Gammaproteobacteria</taxon>
        <taxon>Oceanospirillales</taxon>
        <taxon>Halomonadaceae</taxon>
        <taxon>Halomonas</taxon>
    </lineage>
</organism>
<accession>A0ABS9RYA7</accession>
<evidence type="ECO:0000313" key="3">
    <source>
        <dbReference type="Proteomes" id="UP001202117"/>
    </source>
</evidence>
<proteinExistence type="predicted"/>
<dbReference type="CDD" id="cd20303">
    <property type="entry name" value="cupin_ChrR_1"/>
    <property type="match status" value="2"/>
</dbReference>
<dbReference type="EMBL" id="JAKVPY010000024">
    <property type="protein sequence ID" value="MCH4564832.1"/>
    <property type="molecule type" value="Genomic_DNA"/>
</dbReference>
<dbReference type="SUPFAM" id="SSF51182">
    <property type="entry name" value="RmlC-like cupins"/>
    <property type="match status" value="2"/>
</dbReference>
<sequence>MQLNADFSRRAVVTPEAYRWVDSPTPGVERMMLDRVGEEVARATSLVRYAPNSTFPTHEHGGGEEILVLEGEFADEHGRYPVGTYLRNPIGTAHAPRVGEQGALIFVKLHQFSPRDTDRKVIDTRSADWQPGQEKGLEVMPLHEFRNEHVALERWAPNMRLAPREYRGGAEVLVLEGSFHDEHGRYPAGSWLRSPHGSRHTPRTGADGALVYIKAGHLPPG</sequence>
<protein>
    <submittedName>
        <fullName evidence="2">Cupin domain-containing protein</fullName>
    </submittedName>
</protein>
<dbReference type="Gene3D" id="2.60.120.10">
    <property type="entry name" value="Jelly Rolls"/>
    <property type="match status" value="1"/>
</dbReference>
<dbReference type="Pfam" id="PF12973">
    <property type="entry name" value="Cupin_7"/>
    <property type="match status" value="2"/>
</dbReference>
<dbReference type="InterPro" id="IPR014710">
    <property type="entry name" value="RmlC-like_jellyroll"/>
</dbReference>
<keyword evidence="3" id="KW-1185">Reference proteome</keyword>
<reference evidence="2 3" key="1">
    <citation type="submission" date="2022-02" db="EMBL/GenBank/DDBJ databases">
        <title>Halomonas fukangensis sp. nov., a halophilic bacterium isolated from a bulk soil of Kalidium foliatum at Fukang.</title>
        <authorList>
            <person name="Huang Y."/>
        </authorList>
    </citation>
    <scope>NUCLEOTIDE SEQUENCE [LARGE SCALE GENOMIC DNA]</scope>
    <source>
        <strain evidence="2 3">EGI 63088</strain>
    </source>
</reference>
<feature type="domain" description="ChrR-like cupin" evidence="1">
    <location>
        <begin position="9"/>
        <end position="112"/>
    </location>
</feature>
<gene>
    <name evidence="2" type="ORF">MKP05_17175</name>
</gene>
<feature type="domain" description="ChrR-like cupin" evidence="1">
    <location>
        <begin position="119"/>
        <end position="218"/>
    </location>
</feature>
<name>A0ABS9RYA7_9GAMM</name>
<dbReference type="Proteomes" id="UP001202117">
    <property type="component" value="Unassembled WGS sequence"/>
</dbReference>
<dbReference type="InterPro" id="IPR011051">
    <property type="entry name" value="RmlC_Cupin_sf"/>
</dbReference>
<evidence type="ECO:0000313" key="2">
    <source>
        <dbReference type="EMBL" id="MCH4564832.1"/>
    </source>
</evidence>
<evidence type="ECO:0000259" key="1">
    <source>
        <dbReference type="Pfam" id="PF12973"/>
    </source>
</evidence>
<dbReference type="RefSeq" id="WP_240569419.1">
    <property type="nucleotide sequence ID" value="NZ_JAKVPY010000024.1"/>
</dbReference>
<dbReference type="InterPro" id="IPR025979">
    <property type="entry name" value="ChrR-like_cupin_dom"/>
</dbReference>